<dbReference type="EMBL" id="CAJEWB010000012">
    <property type="protein sequence ID" value="CAD2079301.1"/>
    <property type="molecule type" value="Genomic_DNA"/>
</dbReference>
<reference evidence="2 3" key="1">
    <citation type="submission" date="2020-07" db="EMBL/GenBank/DDBJ databases">
        <authorList>
            <person name="Criscuolo A."/>
        </authorList>
    </citation>
    <scope>NUCLEOTIDE SEQUENCE [LARGE SCALE GENOMIC DNA]</scope>
    <source>
        <strain evidence="2">CIP107946</strain>
    </source>
</reference>
<dbReference type="NCBIfam" id="TIGR02271">
    <property type="entry name" value="YsnF/AvaK domain"/>
    <property type="match status" value="1"/>
</dbReference>
<dbReference type="PANTHER" id="PTHR38463">
    <property type="entry name" value="STRESS RESPONSE PROTEIN YSNF"/>
    <property type="match status" value="1"/>
</dbReference>
<evidence type="ECO:0000313" key="2">
    <source>
        <dbReference type="EMBL" id="CAD2079301.1"/>
    </source>
</evidence>
<evidence type="ECO:0000313" key="3">
    <source>
        <dbReference type="Proteomes" id="UP000588186"/>
    </source>
</evidence>
<dbReference type="Pfam" id="PF09557">
    <property type="entry name" value="DUF2382"/>
    <property type="match status" value="1"/>
</dbReference>
<comment type="caution">
    <text evidence="2">The sequence shown here is derived from an EMBL/GenBank/DDBJ whole genome shotgun (WGS) entry which is preliminary data.</text>
</comment>
<name>A0A6V7RP00_9BACL</name>
<dbReference type="InterPro" id="IPR019060">
    <property type="entry name" value="DUF2382"/>
</dbReference>
<evidence type="ECO:0000259" key="1">
    <source>
        <dbReference type="Pfam" id="PF09557"/>
    </source>
</evidence>
<feature type="domain" description="DUF2382" evidence="1">
    <location>
        <begin position="115"/>
        <end position="230"/>
    </location>
</feature>
<gene>
    <name evidence="2" type="primary">ysnF_2</name>
    <name evidence="2" type="ORF">JEOPIN946_01551</name>
</gene>
<accession>A0A6V7RP00</accession>
<dbReference type="AlphaFoldDB" id="A0A6V7RP00"/>
<dbReference type="RefSeq" id="WP_186078329.1">
    <property type="nucleotide sequence ID" value="NZ_CAJEWB010000012.1"/>
</dbReference>
<proteinExistence type="predicted"/>
<protein>
    <submittedName>
        <fullName evidence="2">Stress response protein YsnF</fullName>
    </submittedName>
</protein>
<dbReference type="InterPro" id="IPR052967">
    <property type="entry name" value="Stress_Response_Assoc"/>
</dbReference>
<sequence length="240" mass="27903">MGHIEHLQNTNDLKLKIAHYTEIGIPDSHITVITRDSVRDYLKSRPDIKEVIVHNGETITDSFQDHDDNPFKRMSSYSIDEYERTLADGGMLLYIDDAEILRHSHDVDAADDHTLELHKEVLEVDKKEINRGEIVVNKETHTELESFDVPIKKDKVTVERRPVEGEPLFETYNTMEDTDDGLDVIRIPITRERIKIIKEKIVTEEIVIRKETVENVEHVSGTVRYEDVTVSERLNKDYEK</sequence>
<dbReference type="PANTHER" id="PTHR38463:SF1">
    <property type="entry name" value="STRESS RESPONSE PROTEIN YSNF"/>
    <property type="match status" value="1"/>
</dbReference>
<organism evidence="2 3">
    <name type="scientific">Phocicoccus pinnipedialis</name>
    <dbReference type="NCBI Taxonomy" id="110845"/>
    <lineage>
        <taxon>Bacteria</taxon>
        <taxon>Bacillati</taxon>
        <taxon>Bacillota</taxon>
        <taxon>Bacilli</taxon>
        <taxon>Bacillales</taxon>
        <taxon>Salinicoccaceae</taxon>
        <taxon>Phocicoccus</taxon>
    </lineage>
</organism>
<keyword evidence="3" id="KW-1185">Reference proteome</keyword>
<dbReference type="Proteomes" id="UP000588186">
    <property type="component" value="Unassembled WGS sequence"/>
</dbReference>